<keyword evidence="3 7" id="KW-0812">Transmembrane</keyword>
<comment type="subcellular location">
    <subcellularLocation>
        <location evidence="1">Cell membrane</location>
        <topology evidence="1">Multi-pass membrane protein</topology>
    </subcellularLocation>
</comment>
<evidence type="ECO:0000256" key="6">
    <source>
        <dbReference type="SAM" id="MobiDB-lite"/>
    </source>
</evidence>
<dbReference type="PANTHER" id="PTHR23513">
    <property type="entry name" value="INTEGRAL MEMBRANE EFFLUX PROTEIN-RELATED"/>
    <property type="match status" value="1"/>
</dbReference>
<gene>
    <name evidence="8" type="ORF">GCM10009863_23700</name>
</gene>
<keyword evidence="2" id="KW-1003">Cell membrane</keyword>
<dbReference type="Proteomes" id="UP001501447">
    <property type="component" value="Unassembled WGS sequence"/>
</dbReference>
<feature type="transmembrane region" description="Helical" evidence="7">
    <location>
        <begin position="310"/>
        <end position="333"/>
    </location>
</feature>
<reference evidence="8 9" key="1">
    <citation type="journal article" date="2019" name="Int. J. Syst. Evol. Microbiol.">
        <title>The Global Catalogue of Microorganisms (GCM) 10K type strain sequencing project: providing services to taxonomists for standard genome sequencing and annotation.</title>
        <authorList>
            <consortium name="The Broad Institute Genomics Platform"/>
            <consortium name="The Broad Institute Genome Sequencing Center for Infectious Disease"/>
            <person name="Wu L."/>
            <person name="Ma J."/>
        </authorList>
    </citation>
    <scope>NUCLEOTIDE SEQUENCE [LARGE SCALE GENOMIC DNA]</scope>
    <source>
        <strain evidence="8 9">JCM 16373</strain>
    </source>
</reference>
<feature type="transmembrane region" description="Helical" evidence="7">
    <location>
        <begin position="339"/>
        <end position="361"/>
    </location>
</feature>
<comment type="caution">
    <text evidence="8">The sequence shown here is derived from an EMBL/GenBank/DDBJ whole genome shotgun (WGS) entry which is preliminary data.</text>
</comment>
<dbReference type="EMBL" id="BAAARJ010000006">
    <property type="protein sequence ID" value="GAA2609411.1"/>
    <property type="molecule type" value="Genomic_DNA"/>
</dbReference>
<keyword evidence="4 7" id="KW-1133">Transmembrane helix</keyword>
<dbReference type="CDD" id="cd06173">
    <property type="entry name" value="MFS_MefA_like"/>
    <property type="match status" value="1"/>
</dbReference>
<sequence>MAGRRRLGREFRWLWAAYAVSSYGTGFGLGAFPLIAVLVLHSGPAQVAALAAAGRIVGAVLAVPLGPWVEFRRKRPVMIAMDLTRFAVLLSIPVAFAFGRLSFAQLLVVSVVTAGADITFKAASGAYLKALLPSADLLVANSRFESTMWTSTTLGPPLGGAAMGVFGPVTTVVADALSFLLSALGLRAIGGTEPRPERQARPARPVESSDEGPAQGSPARGDTEEGDTEEGPVRDGRVQGSAYSRARGSAGGHARVSAAEPQRESAPERNPAPERDSARGSVRSAAPRPRAGELLEGWRHILAHPTLRPLFFNALAVNALIMVSEPLLVVLLVDHLGFAPWQYGLAFAAPCVGGLIGSRLARRLVARFGQRRMLCTAGTLRVIWPVGLAFVQPGVPGLVLIIALQLGLVTCISLYNPVLATYRLDHTAPDRVARVLSAWSVSGSATIAALTAVWGLLAAATSPRTAIAAAGVLLLATPLLLPRGAKAPQDGSQVPPQSKPEDKRTGAGAQETVDRARG</sequence>
<dbReference type="RefSeq" id="WP_344564961.1">
    <property type="nucleotide sequence ID" value="NZ_BAAARJ010000006.1"/>
</dbReference>
<accession>A0ABN3PZ55</accession>
<organism evidence="8 9">
    <name type="scientific">Streptomyces axinellae</name>
    <dbReference type="NCBI Taxonomy" id="552788"/>
    <lineage>
        <taxon>Bacteria</taxon>
        <taxon>Bacillati</taxon>
        <taxon>Actinomycetota</taxon>
        <taxon>Actinomycetes</taxon>
        <taxon>Kitasatosporales</taxon>
        <taxon>Streptomycetaceae</taxon>
        <taxon>Streptomyces</taxon>
    </lineage>
</organism>
<name>A0ABN3PZ55_9ACTN</name>
<evidence type="ECO:0000256" key="1">
    <source>
        <dbReference type="ARBA" id="ARBA00004651"/>
    </source>
</evidence>
<evidence type="ECO:0000256" key="2">
    <source>
        <dbReference type="ARBA" id="ARBA00022475"/>
    </source>
</evidence>
<keyword evidence="5 7" id="KW-0472">Membrane</keyword>
<evidence type="ECO:0000313" key="9">
    <source>
        <dbReference type="Proteomes" id="UP001501447"/>
    </source>
</evidence>
<evidence type="ECO:0000313" key="8">
    <source>
        <dbReference type="EMBL" id="GAA2609411.1"/>
    </source>
</evidence>
<feature type="region of interest" description="Disordered" evidence="6">
    <location>
        <begin position="486"/>
        <end position="518"/>
    </location>
</feature>
<protein>
    <recommendedName>
        <fullName evidence="10">MFS transporter</fullName>
    </recommendedName>
</protein>
<dbReference type="InterPro" id="IPR036259">
    <property type="entry name" value="MFS_trans_sf"/>
</dbReference>
<dbReference type="SUPFAM" id="SSF103473">
    <property type="entry name" value="MFS general substrate transporter"/>
    <property type="match status" value="1"/>
</dbReference>
<evidence type="ECO:0000256" key="7">
    <source>
        <dbReference type="SAM" id="Phobius"/>
    </source>
</evidence>
<feature type="transmembrane region" description="Helical" evidence="7">
    <location>
        <begin position="436"/>
        <end position="457"/>
    </location>
</feature>
<proteinExistence type="predicted"/>
<dbReference type="PANTHER" id="PTHR23513:SF6">
    <property type="entry name" value="MAJOR FACILITATOR SUPERFAMILY ASSOCIATED DOMAIN-CONTAINING PROTEIN"/>
    <property type="match status" value="1"/>
</dbReference>
<feature type="compositionally biased region" description="Basic and acidic residues" evidence="6">
    <location>
        <begin position="261"/>
        <end position="278"/>
    </location>
</feature>
<evidence type="ECO:0000256" key="3">
    <source>
        <dbReference type="ARBA" id="ARBA00022692"/>
    </source>
</evidence>
<dbReference type="Gene3D" id="1.20.1250.20">
    <property type="entry name" value="MFS general substrate transporter like domains"/>
    <property type="match status" value="2"/>
</dbReference>
<feature type="transmembrane region" description="Helical" evidence="7">
    <location>
        <begin position="47"/>
        <end position="71"/>
    </location>
</feature>
<keyword evidence="9" id="KW-1185">Reference proteome</keyword>
<dbReference type="InterPro" id="IPR011701">
    <property type="entry name" value="MFS"/>
</dbReference>
<evidence type="ECO:0000256" key="4">
    <source>
        <dbReference type="ARBA" id="ARBA00022989"/>
    </source>
</evidence>
<evidence type="ECO:0008006" key="10">
    <source>
        <dbReference type="Google" id="ProtNLM"/>
    </source>
</evidence>
<feature type="transmembrane region" description="Helical" evidence="7">
    <location>
        <begin position="83"/>
        <end position="103"/>
    </location>
</feature>
<feature type="transmembrane region" description="Helical" evidence="7">
    <location>
        <begin position="12"/>
        <end position="41"/>
    </location>
</feature>
<evidence type="ECO:0000256" key="5">
    <source>
        <dbReference type="ARBA" id="ARBA00023136"/>
    </source>
</evidence>
<dbReference type="Pfam" id="PF07690">
    <property type="entry name" value="MFS_1"/>
    <property type="match status" value="1"/>
</dbReference>
<feature type="region of interest" description="Disordered" evidence="6">
    <location>
        <begin position="191"/>
        <end position="288"/>
    </location>
</feature>
<feature type="transmembrane region" description="Helical" evidence="7">
    <location>
        <begin position="165"/>
        <end position="189"/>
    </location>
</feature>